<dbReference type="InterPro" id="IPR047057">
    <property type="entry name" value="MerR_fam"/>
</dbReference>
<dbReference type="PRINTS" id="PR00040">
    <property type="entry name" value="HTHMERR"/>
</dbReference>
<evidence type="ECO:0000313" key="3">
    <source>
        <dbReference type="EMBL" id="SDH28579.1"/>
    </source>
</evidence>
<organism evidence="3 4">
    <name type="scientific">Rhodococcus triatomae</name>
    <dbReference type="NCBI Taxonomy" id="300028"/>
    <lineage>
        <taxon>Bacteria</taxon>
        <taxon>Bacillati</taxon>
        <taxon>Actinomycetota</taxon>
        <taxon>Actinomycetes</taxon>
        <taxon>Mycobacteriales</taxon>
        <taxon>Nocardiaceae</taxon>
        <taxon>Rhodococcus</taxon>
    </lineage>
</organism>
<name>A0A1G8B5T1_9NOCA</name>
<feature type="region of interest" description="Disordered" evidence="2">
    <location>
        <begin position="90"/>
        <end position="114"/>
    </location>
</feature>
<dbReference type="EMBL" id="FNDN01000001">
    <property type="protein sequence ID" value="SDH28579.1"/>
    <property type="molecule type" value="Genomic_DNA"/>
</dbReference>
<evidence type="ECO:0000256" key="2">
    <source>
        <dbReference type="SAM" id="MobiDB-lite"/>
    </source>
</evidence>
<evidence type="ECO:0000313" key="4">
    <source>
        <dbReference type="Proteomes" id="UP000183263"/>
    </source>
</evidence>
<dbReference type="SMART" id="SM00422">
    <property type="entry name" value="HTH_MERR"/>
    <property type="match status" value="1"/>
</dbReference>
<reference evidence="3 4" key="1">
    <citation type="submission" date="2016-10" db="EMBL/GenBank/DDBJ databases">
        <authorList>
            <person name="de Groot N.N."/>
        </authorList>
    </citation>
    <scope>NUCLEOTIDE SEQUENCE [LARGE SCALE GENOMIC DNA]</scope>
    <source>
        <strain evidence="3 4">DSM 44892</strain>
    </source>
</reference>
<dbReference type="InterPro" id="IPR000551">
    <property type="entry name" value="MerR-type_HTH_dom"/>
</dbReference>
<dbReference type="InterPro" id="IPR009061">
    <property type="entry name" value="DNA-bd_dom_put_sf"/>
</dbReference>
<dbReference type="RefSeq" id="WP_072736169.1">
    <property type="nucleotide sequence ID" value="NZ_CP048813.1"/>
</dbReference>
<dbReference type="Gene3D" id="1.10.1660.10">
    <property type="match status" value="1"/>
</dbReference>
<dbReference type="OrthoDB" id="5345718at2"/>
<accession>A0A1G8B5T1</accession>
<dbReference type="Pfam" id="PF13411">
    <property type="entry name" value="MerR_1"/>
    <property type="match status" value="1"/>
</dbReference>
<gene>
    <name evidence="3" type="ORF">SAMN05444695_101666</name>
</gene>
<dbReference type="Proteomes" id="UP000183263">
    <property type="component" value="Unassembled WGS sequence"/>
</dbReference>
<feature type="compositionally biased region" description="Basic and acidic residues" evidence="2">
    <location>
        <begin position="90"/>
        <end position="99"/>
    </location>
</feature>
<protein>
    <submittedName>
        <fullName evidence="3">MerR HTH family regulatory protein</fullName>
    </submittedName>
</protein>
<keyword evidence="1" id="KW-0238">DNA-binding</keyword>
<dbReference type="GO" id="GO:0003677">
    <property type="term" value="F:DNA binding"/>
    <property type="evidence" value="ECO:0007669"/>
    <property type="project" value="UniProtKB-KW"/>
</dbReference>
<sequence>MDRNSPRRTPAALYGISVTAELSGVGVQALRHYERLGLLTPERTDGGTRRYSDRDLARLERISELIDAGVNLVGVRHILALEARNVDLETDNARLRGESGGEGGAGDDGTGRRV</sequence>
<dbReference type="PANTHER" id="PTHR30204:SF58">
    <property type="entry name" value="HTH-TYPE TRANSCRIPTIONAL REGULATOR YFMP"/>
    <property type="match status" value="1"/>
</dbReference>
<dbReference type="PANTHER" id="PTHR30204">
    <property type="entry name" value="REDOX-CYCLING DRUG-SENSING TRANSCRIPTIONAL ACTIVATOR SOXR"/>
    <property type="match status" value="1"/>
</dbReference>
<dbReference type="AlphaFoldDB" id="A0A1G8B5T1"/>
<keyword evidence="4" id="KW-1185">Reference proteome</keyword>
<dbReference type="SUPFAM" id="SSF46955">
    <property type="entry name" value="Putative DNA-binding domain"/>
    <property type="match status" value="1"/>
</dbReference>
<proteinExistence type="predicted"/>
<dbReference type="GO" id="GO:0003700">
    <property type="term" value="F:DNA-binding transcription factor activity"/>
    <property type="evidence" value="ECO:0007669"/>
    <property type="project" value="InterPro"/>
</dbReference>
<evidence type="ECO:0000256" key="1">
    <source>
        <dbReference type="ARBA" id="ARBA00023125"/>
    </source>
</evidence>
<dbReference type="PROSITE" id="PS50937">
    <property type="entry name" value="HTH_MERR_2"/>
    <property type="match status" value="1"/>
</dbReference>